<sequence length="402" mass="46239">MELNRKSIIENAYNGYIFSEKKNVDNAKVYRFRNETGTGEMRCYDLLEGIQLSYNNLNMETTHQKITPKEGILQIDHCLEGCYEFKLENNERAFIRKGDLSVLELGKVPFENSCIPMKKYVGLSLFIDMSIAQKSISKYFPYGNIDLFEMRDKVCKNGAALIIRSRHEINHIIGELYRVDERIQLPYSIIKTIELLLFLSLVESKDTHKLPSFSEPVYEATQECYKALMENPFDRYSISELAKKYAISESSLKRCFAYITGNSIGSFIKKTCLEAAAELLIHKSSMSIGEIADLAVYLNQGKFSSAFKKHFGEPPPEIGTIRAYLRWWLSKEGIIAPQLNWGILSFLFGAIKWAPEKNSLTLASCPTKHDCYYVEKSKGIFEYVEIFSFCSAKHKRKKMIFQ</sequence>
<dbReference type="GO" id="GO:0003700">
    <property type="term" value="F:DNA-binding transcription factor activity"/>
    <property type="evidence" value="ECO:0007669"/>
    <property type="project" value="InterPro"/>
</dbReference>
<organism evidence="4 5">
    <name type="scientific">Mageeibacillus indolicus (strain UPII9-5)</name>
    <name type="common">Clostridiales genomosp. BVAB3 (strain UPII9-5)</name>
    <dbReference type="NCBI Taxonomy" id="699246"/>
    <lineage>
        <taxon>Bacteria</taxon>
        <taxon>Bacillati</taxon>
        <taxon>Bacillota</taxon>
        <taxon>Clostridia</taxon>
        <taxon>Eubacteriales</taxon>
        <taxon>Oscillospiraceae</taxon>
        <taxon>Mageeibacillus</taxon>
    </lineage>
</organism>
<dbReference type="KEGG" id="clo:HMPREF0868_1194"/>
<dbReference type="Proteomes" id="UP000008234">
    <property type="component" value="Chromosome"/>
</dbReference>
<protein>
    <submittedName>
        <fullName evidence="4">Transcriptional regulator, AraC family</fullName>
    </submittedName>
</protein>
<dbReference type="Gene3D" id="1.10.10.60">
    <property type="entry name" value="Homeodomain-like"/>
    <property type="match status" value="1"/>
</dbReference>
<dbReference type="SMART" id="SM00342">
    <property type="entry name" value="HTH_ARAC"/>
    <property type="match status" value="1"/>
</dbReference>
<gene>
    <name evidence="4" type="ordered locus">HMPREF0868_1194</name>
</gene>
<keyword evidence="1" id="KW-0805">Transcription regulation</keyword>
<proteinExistence type="predicted"/>
<dbReference type="RefSeq" id="WP_012993130.1">
    <property type="nucleotide sequence ID" value="NC_013895.2"/>
</dbReference>
<reference evidence="5" key="1">
    <citation type="submission" date="2009-12" db="EMBL/GenBank/DDBJ databases">
        <title>Sequence of Clostridiales genomosp. BVAB3 str. UPII9-5.</title>
        <authorList>
            <person name="Madupu R."/>
            <person name="Durkin A.S."/>
            <person name="Torralba M."/>
            <person name="Methe B."/>
            <person name="Sutton G.G."/>
            <person name="Strausberg R.L."/>
            <person name="Nelson K.E."/>
        </authorList>
    </citation>
    <scope>NUCLEOTIDE SEQUENCE [LARGE SCALE GENOMIC DNA]</scope>
    <source>
        <strain evidence="5">UPII9-5</strain>
    </source>
</reference>
<evidence type="ECO:0000259" key="3">
    <source>
        <dbReference type="PROSITE" id="PS01124"/>
    </source>
</evidence>
<dbReference type="PANTHER" id="PTHR47893">
    <property type="entry name" value="REGULATORY PROTEIN PCHR"/>
    <property type="match status" value="1"/>
</dbReference>
<dbReference type="SUPFAM" id="SSF46689">
    <property type="entry name" value="Homeodomain-like"/>
    <property type="match status" value="1"/>
</dbReference>
<evidence type="ECO:0000313" key="5">
    <source>
        <dbReference type="Proteomes" id="UP000008234"/>
    </source>
</evidence>
<keyword evidence="2" id="KW-0804">Transcription</keyword>
<evidence type="ECO:0000256" key="2">
    <source>
        <dbReference type="ARBA" id="ARBA00023163"/>
    </source>
</evidence>
<feature type="domain" description="HTH araC/xylS-type" evidence="3">
    <location>
        <begin position="222"/>
        <end position="321"/>
    </location>
</feature>
<keyword evidence="5" id="KW-1185">Reference proteome</keyword>
<dbReference type="InterPro" id="IPR053142">
    <property type="entry name" value="PchR_regulatory_protein"/>
</dbReference>
<dbReference type="EMBL" id="CP001850">
    <property type="protein sequence ID" value="ADC91378.1"/>
    <property type="molecule type" value="Genomic_DNA"/>
</dbReference>
<dbReference type="PANTHER" id="PTHR47893:SF1">
    <property type="entry name" value="REGULATORY PROTEIN PCHR"/>
    <property type="match status" value="1"/>
</dbReference>
<evidence type="ECO:0000313" key="4">
    <source>
        <dbReference type="EMBL" id="ADC91378.1"/>
    </source>
</evidence>
<dbReference type="InterPro" id="IPR018060">
    <property type="entry name" value="HTH_AraC"/>
</dbReference>
<dbReference type="STRING" id="699246.HMPREF0868_1194"/>
<dbReference type="InterPro" id="IPR009057">
    <property type="entry name" value="Homeodomain-like_sf"/>
</dbReference>
<dbReference type="Pfam" id="PF12833">
    <property type="entry name" value="HTH_18"/>
    <property type="match status" value="1"/>
</dbReference>
<evidence type="ECO:0000256" key="1">
    <source>
        <dbReference type="ARBA" id="ARBA00023015"/>
    </source>
</evidence>
<dbReference type="PROSITE" id="PS01124">
    <property type="entry name" value="HTH_ARAC_FAMILY_2"/>
    <property type="match status" value="1"/>
</dbReference>
<dbReference type="AlphaFoldDB" id="D3R2R9"/>
<name>D3R2R9_MAGIU</name>
<dbReference type="HOGENOM" id="CLU_052345_0_2_9"/>
<dbReference type="eggNOG" id="COG2207">
    <property type="taxonomic scope" value="Bacteria"/>
</dbReference>
<dbReference type="GO" id="GO:0043565">
    <property type="term" value="F:sequence-specific DNA binding"/>
    <property type="evidence" value="ECO:0007669"/>
    <property type="project" value="InterPro"/>
</dbReference>
<accession>D3R2R9</accession>